<evidence type="ECO:0000256" key="1">
    <source>
        <dbReference type="SAM" id="MobiDB-lite"/>
    </source>
</evidence>
<dbReference type="EMBL" id="JBHTIF010000002">
    <property type="protein sequence ID" value="MFD0726588.1"/>
    <property type="molecule type" value="Genomic_DNA"/>
</dbReference>
<evidence type="ECO:0000313" key="3">
    <source>
        <dbReference type="Proteomes" id="UP001597110"/>
    </source>
</evidence>
<proteinExistence type="predicted"/>
<feature type="compositionally biased region" description="Basic and acidic residues" evidence="1">
    <location>
        <begin position="167"/>
        <end position="177"/>
    </location>
</feature>
<name>A0ABW2YEM3_9GAMM</name>
<gene>
    <name evidence="2" type="ORF">ACFQ0E_13385</name>
</gene>
<protein>
    <submittedName>
        <fullName evidence="2">Uncharacterized protein</fullName>
    </submittedName>
</protein>
<feature type="compositionally biased region" description="Polar residues" evidence="1">
    <location>
        <begin position="196"/>
        <end position="209"/>
    </location>
</feature>
<dbReference type="Proteomes" id="UP001597110">
    <property type="component" value="Unassembled WGS sequence"/>
</dbReference>
<sequence>MSSTPTRSPGQKPLAILIAAQMRPMPGGLPGGVKSGKPINVNKALRKAMNSSPQAKVAFKQNKAAVNQAKPHLQALANRQGQGLMSSLKHGVSAMRSLKQVTRDMAKQPGANKLKVESNVPLNAKAQKHMDGITQAMEGPKPKLFSALGQGIGLMRELRKTTQQMKQESKRAQHADARTLSPMPKTGGGPEPGDGKSTTQAIGKSTARQTGKPFAETVDLLRTLGQGVRMMQGLKQVTKTMKTAETQGTLMDGALRFQSLSSTSPRNGESPLAIMLIARRGGSSPGNESKD</sequence>
<comment type="caution">
    <text evidence="2">The sequence shown here is derived from an EMBL/GenBank/DDBJ whole genome shotgun (WGS) entry which is preliminary data.</text>
</comment>
<feature type="region of interest" description="Disordered" evidence="1">
    <location>
        <begin position="164"/>
        <end position="214"/>
    </location>
</feature>
<organism evidence="2 3">
    <name type="scientific">Lysobacter brunescens</name>
    <dbReference type="NCBI Taxonomy" id="262323"/>
    <lineage>
        <taxon>Bacteria</taxon>
        <taxon>Pseudomonadati</taxon>
        <taxon>Pseudomonadota</taxon>
        <taxon>Gammaproteobacteria</taxon>
        <taxon>Lysobacterales</taxon>
        <taxon>Lysobacteraceae</taxon>
        <taxon>Lysobacter</taxon>
    </lineage>
</organism>
<dbReference type="RefSeq" id="WP_386824577.1">
    <property type="nucleotide sequence ID" value="NZ_JBHTIF010000002.1"/>
</dbReference>
<evidence type="ECO:0000313" key="2">
    <source>
        <dbReference type="EMBL" id="MFD0726588.1"/>
    </source>
</evidence>
<keyword evidence="3" id="KW-1185">Reference proteome</keyword>
<reference evidence="3" key="1">
    <citation type="journal article" date="2019" name="Int. J. Syst. Evol. Microbiol.">
        <title>The Global Catalogue of Microorganisms (GCM) 10K type strain sequencing project: providing services to taxonomists for standard genome sequencing and annotation.</title>
        <authorList>
            <consortium name="The Broad Institute Genomics Platform"/>
            <consortium name="The Broad Institute Genome Sequencing Center for Infectious Disease"/>
            <person name="Wu L."/>
            <person name="Ma J."/>
        </authorList>
    </citation>
    <scope>NUCLEOTIDE SEQUENCE [LARGE SCALE GENOMIC DNA]</scope>
    <source>
        <strain evidence="3">CCUG 55585</strain>
    </source>
</reference>
<accession>A0ABW2YEM3</accession>